<feature type="active site" description="For GATase activity" evidence="8">
    <location>
        <position position="2"/>
    </location>
</feature>
<dbReference type="MEROPS" id="C44.001"/>
<dbReference type="SUPFAM" id="SSF52402">
    <property type="entry name" value="Adenine nucleotide alpha hydrolases-like"/>
    <property type="match status" value="1"/>
</dbReference>
<dbReference type="InParanoid" id="C1F7T8"/>
<dbReference type="EMBL" id="CP001472">
    <property type="protein sequence ID" value="ACO32858.1"/>
    <property type="molecule type" value="Genomic_DNA"/>
</dbReference>
<evidence type="ECO:0000256" key="8">
    <source>
        <dbReference type="PIRSR" id="PIRSR001589-1"/>
    </source>
</evidence>
<dbReference type="RefSeq" id="WP_015896940.1">
    <property type="nucleotide sequence ID" value="NC_012483.1"/>
</dbReference>
<dbReference type="InterPro" id="IPR029055">
    <property type="entry name" value="Ntn_hydrolases_N"/>
</dbReference>
<dbReference type="EC" id="6.3.5.4" evidence="3"/>
<evidence type="ECO:0000256" key="6">
    <source>
        <dbReference type="ARBA" id="ARBA00022962"/>
    </source>
</evidence>
<sequence length="608" mass="68091">MCGIAGLISFSTAEDVVGLSSRPDTLSQALASRGPDAHNRWISPGRHAALDHRRLSIIDLHSRADQPMISDDGRYAIVFNGEIYNYAELRSELTGRGVRFHTTGDTEVLLQMFAQYGPAMLPRLRGMYAFAIWDEPEQRAFLARDPLGIKPLYYARSRERLYFASQVRALLTVPGLDLSEQPAGHVGFFLWGSVPEPYTLYRGIHCLPAGHWMTVDRSGETTVRKFASPVEEFGQYRLEEMPGSDAECKSRLHAALAGSVRAHQTADVPCAIFLSAGIDSSVITALSAEQGLPATTLTLGFDMLRGSENDEVPLAQIIARHYDTPNHPQYIGQPFFLEHRDRILEQMDQPTIDGVNTYLVSWLARQFGFKVALSGIGGDEVFGGYPSFQQIPQTVHALAPLAHAPFLGRGWRILTAGVMRRFTSAKYAGLFEYGGTWGGAYLLRRGLYMPWELPAFLDADLVRAGWEQLHSIPAMNALVHLVDRLPFAESGQADFLRISALEMTYYMRSQLLRDADWAGMAHSVEIRVPFVDMFLLRQLAPLRASRFFPRKPAYAECLSRPLPASILHRPKTGFHVPVREWMQQETERGLRPWSRFVYRAKFASAGSD</sequence>
<comment type="catalytic activity">
    <reaction evidence="7">
        <text>L-aspartate + L-glutamine + ATP + H2O = L-asparagine + L-glutamate + AMP + diphosphate + H(+)</text>
        <dbReference type="Rhea" id="RHEA:12228"/>
        <dbReference type="ChEBI" id="CHEBI:15377"/>
        <dbReference type="ChEBI" id="CHEBI:15378"/>
        <dbReference type="ChEBI" id="CHEBI:29985"/>
        <dbReference type="ChEBI" id="CHEBI:29991"/>
        <dbReference type="ChEBI" id="CHEBI:30616"/>
        <dbReference type="ChEBI" id="CHEBI:33019"/>
        <dbReference type="ChEBI" id="CHEBI:58048"/>
        <dbReference type="ChEBI" id="CHEBI:58359"/>
        <dbReference type="ChEBI" id="CHEBI:456215"/>
        <dbReference type="EC" id="6.3.5.4"/>
    </reaction>
</comment>
<keyword evidence="4 9" id="KW-0547">Nucleotide-binding</keyword>
<dbReference type="AlphaFoldDB" id="C1F7T8"/>
<dbReference type="SUPFAM" id="SSF56235">
    <property type="entry name" value="N-terminal nucleophile aminohydrolases (Ntn hydrolases)"/>
    <property type="match status" value="1"/>
</dbReference>
<dbReference type="eggNOG" id="COG0367">
    <property type="taxonomic scope" value="Bacteria"/>
</dbReference>
<name>C1F7T8_ACIC5</name>
<dbReference type="Pfam" id="PF00733">
    <property type="entry name" value="Asn_synthase"/>
    <property type="match status" value="1"/>
</dbReference>
<dbReference type="Pfam" id="PF13537">
    <property type="entry name" value="GATase_7"/>
    <property type="match status" value="1"/>
</dbReference>
<dbReference type="Gene3D" id="3.40.50.620">
    <property type="entry name" value="HUPs"/>
    <property type="match status" value="1"/>
</dbReference>
<evidence type="ECO:0000256" key="4">
    <source>
        <dbReference type="ARBA" id="ARBA00022741"/>
    </source>
</evidence>
<evidence type="ECO:0000313" key="11">
    <source>
        <dbReference type="EMBL" id="ACO32858.1"/>
    </source>
</evidence>
<comment type="pathway">
    <text evidence="1">Amino-acid biosynthesis; L-asparagine biosynthesis; L-asparagine from L-aspartate (L-Gln route): step 1/1.</text>
</comment>
<dbReference type="KEGG" id="aca:ACP_1820"/>
<feature type="binding site" evidence="9">
    <location>
        <begin position="374"/>
        <end position="375"/>
    </location>
    <ligand>
        <name>ATP</name>
        <dbReference type="ChEBI" id="CHEBI:30616"/>
    </ligand>
</feature>
<dbReference type="STRING" id="240015.ACP_1820"/>
<reference evidence="11 12" key="1">
    <citation type="journal article" date="2009" name="Appl. Environ. Microbiol.">
        <title>Three genomes from the phylum Acidobacteria provide insight into the lifestyles of these microorganisms in soils.</title>
        <authorList>
            <person name="Ward N.L."/>
            <person name="Challacombe J.F."/>
            <person name="Janssen P.H."/>
            <person name="Henrissat B."/>
            <person name="Coutinho P.M."/>
            <person name="Wu M."/>
            <person name="Xie G."/>
            <person name="Haft D.H."/>
            <person name="Sait M."/>
            <person name="Badger J."/>
            <person name="Barabote R.D."/>
            <person name="Bradley B."/>
            <person name="Brettin T.S."/>
            <person name="Brinkac L.M."/>
            <person name="Bruce D."/>
            <person name="Creasy T."/>
            <person name="Daugherty S.C."/>
            <person name="Davidsen T.M."/>
            <person name="DeBoy R.T."/>
            <person name="Detter J.C."/>
            <person name="Dodson R.J."/>
            <person name="Durkin A.S."/>
            <person name="Ganapathy A."/>
            <person name="Gwinn-Giglio M."/>
            <person name="Han C.S."/>
            <person name="Khouri H."/>
            <person name="Kiss H."/>
            <person name="Kothari S.P."/>
            <person name="Madupu R."/>
            <person name="Nelson K.E."/>
            <person name="Nelson W.C."/>
            <person name="Paulsen I."/>
            <person name="Penn K."/>
            <person name="Ren Q."/>
            <person name="Rosovitz M.J."/>
            <person name="Selengut J.D."/>
            <person name="Shrivastava S."/>
            <person name="Sullivan S.A."/>
            <person name="Tapia R."/>
            <person name="Thompson L.S."/>
            <person name="Watkins K.L."/>
            <person name="Yang Q."/>
            <person name="Yu C."/>
            <person name="Zafar N."/>
            <person name="Zhou L."/>
            <person name="Kuske C.R."/>
        </authorList>
    </citation>
    <scope>NUCLEOTIDE SEQUENCE [LARGE SCALE GENOMIC DNA]</scope>
    <source>
        <strain evidence="12">ATCC 51196 / DSM 11244 / BCRC 80197 / JCM 7670 / NBRC 15755 / NCIMB 13165 / 161</strain>
    </source>
</reference>
<protein>
    <recommendedName>
        <fullName evidence="3">asparagine synthase (glutamine-hydrolyzing)</fullName>
        <ecNumber evidence="3">6.3.5.4</ecNumber>
    </recommendedName>
</protein>
<organism evidence="11 12">
    <name type="scientific">Acidobacterium capsulatum (strain ATCC 51196 / DSM 11244 / BCRC 80197 / JCM 7670 / NBRC 15755 / NCIMB 13165 / 161)</name>
    <dbReference type="NCBI Taxonomy" id="240015"/>
    <lineage>
        <taxon>Bacteria</taxon>
        <taxon>Pseudomonadati</taxon>
        <taxon>Acidobacteriota</taxon>
        <taxon>Terriglobia</taxon>
        <taxon>Terriglobales</taxon>
        <taxon>Acidobacteriaceae</taxon>
        <taxon>Acidobacterium</taxon>
    </lineage>
</organism>
<keyword evidence="6 8" id="KW-0315">Glutamine amidotransferase</keyword>
<dbReference type="InterPro" id="IPR017932">
    <property type="entry name" value="GATase_2_dom"/>
</dbReference>
<keyword evidence="11" id="KW-0436">Ligase</keyword>
<evidence type="ECO:0000259" key="10">
    <source>
        <dbReference type="PROSITE" id="PS51278"/>
    </source>
</evidence>
<dbReference type="InterPro" id="IPR051786">
    <property type="entry name" value="ASN_synthetase/amidase"/>
</dbReference>
<dbReference type="PROSITE" id="PS51278">
    <property type="entry name" value="GATASE_TYPE_2"/>
    <property type="match status" value="1"/>
</dbReference>
<gene>
    <name evidence="11" type="primary">asnB2</name>
    <name evidence="11" type="ordered locus">ACP_1820</name>
</gene>
<dbReference type="InterPro" id="IPR014729">
    <property type="entry name" value="Rossmann-like_a/b/a_fold"/>
</dbReference>
<dbReference type="PANTHER" id="PTHR43284:SF1">
    <property type="entry name" value="ASPARAGINE SYNTHETASE"/>
    <property type="match status" value="1"/>
</dbReference>
<dbReference type="InterPro" id="IPR001962">
    <property type="entry name" value="Asn_synthase"/>
</dbReference>
<dbReference type="GO" id="GO:0005829">
    <property type="term" value="C:cytosol"/>
    <property type="evidence" value="ECO:0007669"/>
    <property type="project" value="TreeGrafter"/>
</dbReference>
<dbReference type="OrthoDB" id="9763290at2"/>
<dbReference type="Proteomes" id="UP000002207">
    <property type="component" value="Chromosome"/>
</dbReference>
<dbReference type="GO" id="GO:0006529">
    <property type="term" value="P:asparagine biosynthetic process"/>
    <property type="evidence" value="ECO:0007669"/>
    <property type="project" value="UniProtKB-KW"/>
</dbReference>
<evidence type="ECO:0000256" key="2">
    <source>
        <dbReference type="ARBA" id="ARBA00005752"/>
    </source>
</evidence>
<dbReference type="CDD" id="cd00712">
    <property type="entry name" value="AsnB"/>
    <property type="match status" value="1"/>
</dbReference>
<dbReference type="FunCoup" id="C1F7T8">
    <property type="interactions" value="482"/>
</dbReference>
<comment type="similarity">
    <text evidence="2">Belongs to the asparagine synthetase family.</text>
</comment>
<evidence type="ECO:0000256" key="1">
    <source>
        <dbReference type="ARBA" id="ARBA00005187"/>
    </source>
</evidence>
<keyword evidence="12" id="KW-1185">Reference proteome</keyword>
<dbReference type="GO" id="GO:0004066">
    <property type="term" value="F:asparagine synthase (glutamine-hydrolyzing) activity"/>
    <property type="evidence" value="ECO:0007669"/>
    <property type="project" value="UniProtKB-EC"/>
</dbReference>
<evidence type="ECO:0000256" key="3">
    <source>
        <dbReference type="ARBA" id="ARBA00012737"/>
    </source>
</evidence>
<evidence type="ECO:0000256" key="9">
    <source>
        <dbReference type="PIRSR" id="PIRSR001589-2"/>
    </source>
</evidence>
<dbReference type="CDD" id="cd01991">
    <property type="entry name" value="Asn_synthase_B_C"/>
    <property type="match status" value="1"/>
</dbReference>
<dbReference type="PANTHER" id="PTHR43284">
    <property type="entry name" value="ASPARAGINE SYNTHETASE (GLUTAMINE-HYDROLYZING)"/>
    <property type="match status" value="1"/>
</dbReference>
<feature type="domain" description="Glutamine amidotransferase type-2" evidence="10">
    <location>
        <begin position="2"/>
        <end position="218"/>
    </location>
</feature>
<accession>C1F7T8</accession>
<dbReference type="GO" id="GO:0005524">
    <property type="term" value="F:ATP binding"/>
    <property type="evidence" value="ECO:0007669"/>
    <property type="project" value="UniProtKB-KW"/>
</dbReference>
<evidence type="ECO:0000256" key="7">
    <source>
        <dbReference type="ARBA" id="ARBA00048741"/>
    </source>
</evidence>
<feature type="binding site" evidence="9">
    <location>
        <position position="105"/>
    </location>
    <ligand>
        <name>L-glutamine</name>
        <dbReference type="ChEBI" id="CHEBI:58359"/>
    </ligand>
</feature>
<keyword evidence="5 9" id="KW-0067">ATP-binding</keyword>
<dbReference type="PIRSF" id="PIRSF001589">
    <property type="entry name" value="Asn_synthetase_glu-h"/>
    <property type="match status" value="1"/>
</dbReference>
<evidence type="ECO:0000313" key="12">
    <source>
        <dbReference type="Proteomes" id="UP000002207"/>
    </source>
</evidence>
<dbReference type="NCBIfam" id="TIGR01536">
    <property type="entry name" value="asn_synth_AEB"/>
    <property type="match status" value="1"/>
</dbReference>
<dbReference type="InterPro" id="IPR006426">
    <property type="entry name" value="Asn_synth_AEB"/>
</dbReference>
<dbReference type="HOGENOM" id="CLU_014658_3_1_0"/>
<dbReference type="Gene3D" id="3.60.20.10">
    <property type="entry name" value="Glutamine Phosphoribosylpyrophosphate, subunit 1, domain 1"/>
    <property type="match status" value="1"/>
</dbReference>
<evidence type="ECO:0000256" key="5">
    <source>
        <dbReference type="ARBA" id="ARBA00022840"/>
    </source>
</evidence>
<keyword evidence="8" id="KW-0061">Asparagine biosynthesis</keyword>
<proteinExistence type="inferred from homology"/>
<dbReference type="InterPro" id="IPR033738">
    <property type="entry name" value="AsnB_N"/>
</dbReference>
<keyword evidence="8" id="KW-0028">Amino-acid biosynthesis</keyword>